<reference evidence="1" key="2">
    <citation type="submission" date="2022-01" db="EMBL/GenBank/DDBJ databases">
        <title>Novel bile acid biosynthetic pathways are enriched in the microbiome of centenarians.</title>
        <authorList>
            <person name="Sato Y."/>
            <person name="Atarashi K."/>
            <person name="Plichta R.D."/>
            <person name="Arai Y."/>
            <person name="Sasajima S."/>
            <person name="Kearney M.S."/>
            <person name="Suda W."/>
            <person name="Takeshita K."/>
            <person name="Sasaki T."/>
            <person name="Okamoto S."/>
            <person name="Skelly N.A."/>
            <person name="Okamura Y."/>
            <person name="Vlamakis H."/>
            <person name="Li Y."/>
            <person name="Tanoue T."/>
            <person name="Takei H."/>
            <person name="Nittono H."/>
            <person name="Narushima S."/>
            <person name="Irie J."/>
            <person name="Itoh H."/>
            <person name="Moriya K."/>
            <person name="Sugiura Y."/>
            <person name="Suematsu M."/>
            <person name="Moritoki N."/>
            <person name="Shibata S."/>
            <person name="Littman R.D."/>
            <person name="Fischbach A.M."/>
            <person name="Uwamino Y."/>
            <person name="Inoue T."/>
            <person name="Honda A."/>
            <person name="Hattori M."/>
            <person name="Murai T."/>
            <person name="Xavier J.R."/>
            <person name="Hirose N."/>
            <person name="Honda K."/>
        </authorList>
    </citation>
    <scope>NUCLEOTIDE SEQUENCE</scope>
    <source>
        <strain evidence="1">CE91-St3</strain>
    </source>
</reference>
<dbReference type="AlphaFoldDB" id="A0A3R6B6H8"/>
<evidence type="ECO:0000313" key="1">
    <source>
        <dbReference type="EMBL" id="GKH73161.1"/>
    </source>
</evidence>
<organism evidence="2 3">
    <name type="scientific">Parabacteroides merdae</name>
    <dbReference type="NCBI Taxonomy" id="46503"/>
    <lineage>
        <taxon>Bacteria</taxon>
        <taxon>Pseudomonadati</taxon>
        <taxon>Bacteroidota</taxon>
        <taxon>Bacteroidia</taxon>
        <taxon>Bacteroidales</taxon>
        <taxon>Tannerellaceae</taxon>
        <taxon>Parabacteroides</taxon>
    </lineage>
</organism>
<proteinExistence type="predicted"/>
<comment type="caution">
    <text evidence="2">The sequence shown here is derived from an EMBL/GenBank/DDBJ whole genome shotgun (WGS) entry which is preliminary data.</text>
</comment>
<dbReference type="EMBL" id="BQNZ01000003">
    <property type="protein sequence ID" value="GKH73161.1"/>
    <property type="molecule type" value="Genomic_DNA"/>
</dbReference>
<evidence type="ECO:0000313" key="2">
    <source>
        <dbReference type="EMBL" id="RHC86566.1"/>
    </source>
</evidence>
<accession>A0A3R6B6H8</accession>
<dbReference type="EMBL" id="QSII01000008">
    <property type="protein sequence ID" value="RHC86566.1"/>
    <property type="molecule type" value="Genomic_DNA"/>
</dbReference>
<gene>
    <name evidence="1" type="ORF">CE91St3_30240</name>
    <name evidence="2" type="ORF">DW828_07740</name>
</gene>
<sequence length="113" mass="13138">MEEIEILRHDKAMLINRVASLEQSLYWLRKKVLGRINEKSFPLGPNQLLLFLKEEMSSMEIFRIEEEVRKNEEEITKNIKVKEKLVHNSLGISSLLVEVINLYPEVTTDAEAG</sequence>
<reference evidence="2 3" key="1">
    <citation type="submission" date="2018-08" db="EMBL/GenBank/DDBJ databases">
        <title>A genome reference for cultivated species of the human gut microbiota.</title>
        <authorList>
            <person name="Zou Y."/>
            <person name="Xue W."/>
            <person name="Luo G."/>
        </authorList>
    </citation>
    <scope>NUCLEOTIDE SEQUENCE [LARGE SCALE GENOMIC DNA]</scope>
    <source>
        <strain evidence="2 3">AM34-17</strain>
    </source>
</reference>
<evidence type="ECO:0000313" key="3">
    <source>
        <dbReference type="Proteomes" id="UP000286260"/>
    </source>
</evidence>
<dbReference type="Proteomes" id="UP001055114">
    <property type="component" value="Unassembled WGS sequence"/>
</dbReference>
<dbReference type="Proteomes" id="UP000286260">
    <property type="component" value="Unassembled WGS sequence"/>
</dbReference>
<protein>
    <submittedName>
        <fullName evidence="2">Uncharacterized protein</fullName>
    </submittedName>
</protein>
<name>A0A3R6B6H8_9BACT</name>
<dbReference type="RefSeq" id="WP_046452468.1">
    <property type="nucleotide sequence ID" value="NZ_BQNZ01000003.1"/>
</dbReference>